<dbReference type="EMBL" id="JBHTBY010000001">
    <property type="protein sequence ID" value="MFC7319509.1"/>
    <property type="molecule type" value="Genomic_DNA"/>
</dbReference>
<dbReference type="SUPFAM" id="SSF47413">
    <property type="entry name" value="lambda repressor-like DNA-binding domains"/>
    <property type="match status" value="1"/>
</dbReference>
<dbReference type="Gene3D" id="1.10.260.40">
    <property type="entry name" value="lambda repressor-like DNA-binding domains"/>
    <property type="match status" value="1"/>
</dbReference>
<dbReference type="SMART" id="SM00530">
    <property type="entry name" value="HTH_XRE"/>
    <property type="match status" value="1"/>
</dbReference>
<evidence type="ECO:0000256" key="1">
    <source>
        <dbReference type="ARBA" id="ARBA00023125"/>
    </source>
</evidence>
<organism evidence="3 4">
    <name type="scientific">Halobacillus campisalis</name>
    <dbReference type="NCBI Taxonomy" id="435909"/>
    <lineage>
        <taxon>Bacteria</taxon>
        <taxon>Bacillati</taxon>
        <taxon>Bacillota</taxon>
        <taxon>Bacilli</taxon>
        <taxon>Bacillales</taxon>
        <taxon>Bacillaceae</taxon>
        <taxon>Halobacillus</taxon>
    </lineage>
</organism>
<evidence type="ECO:0000313" key="3">
    <source>
        <dbReference type="EMBL" id="MFC7319509.1"/>
    </source>
</evidence>
<dbReference type="Pfam" id="PF01381">
    <property type="entry name" value="HTH_3"/>
    <property type="match status" value="1"/>
</dbReference>
<protein>
    <submittedName>
        <fullName evidence="3">Helix-turn-helix domain-containing protein</fullName>
    </submittedName>
</protein>
<keyword evidence="1" id="KW-0238">DNA-binding</keyword>
<reference evidence="4" key="1">
    <citation type="journal article" date="2019" name="Int. J. Syst. Evol. Microbiol.">
        <title>The Global Catalogue of Microorganisms (GCM) 10K type strain sequencing project: providing services to taxonomists for standard genome sequencing and annotation.</title>
        <authorList>
            <consortium name="The Broad Institute Genomics Platform"/>
            <consortium name="The Broad Institute Genome Sequencing Center for Infectious Disease"/>
            <person name="Wu L."/>
            <person name="Ma J."/>
        </authorList>
    </citation>
    <scope>NUCLEOTIDE SEQUENCE [LARGE SCALE GENOMIC DNA]</scope>
    <source>
        <strain evidence="4">CCUG 73951</strain>
    </source>
</reference>
<accession>A0ABW2JYE4</accession>
<dbReference type="PANTHER" id="PTHR46797:SF1">
    <property type="entry name" value="METHYLPHOSPHONATE SYNTHASE"/>
    <property type="match status" value="1"/>
</dbReference>
<name>A0ABW2JYE4_9BACI</name>
<sequence length="175" mass="19713">MREWLVQLRKEKKLTQQQVAAGAHIDRAYYAQIESGSRNPSMAVASQIANFLNVNTSIFFSEHISEPFMIALTNSPIVVAHCDLKLRYTWMFNPHPDFNTEIVIGKRDDELDLNEGTSGLLELKKAVLRTKGPVRRKISFPLSDGLLTYDVFGQPIYNESKDIIGVATVSTELLT</sequence>
<evidence type="ECO:0000313" key="4">
    <source>
        <dbReference type="Proteomes" id="UP001596494"/>
    </source>
</evidence>
<evidence type="ECO:0000259" key="2">
    <source>
        <dbReference type="PROSITE" id="PS50943"/>
    </source>
</evidence>
<comment type="caution">
    <text evidence="3">The sequence shown here is derived from an EMBL/GenBank/DDBJ whole genome shotgun (WGS) entry which is preliminary data.</text>
</comment>
<dbReference type="PANTHER" id="PTHR46797">
    <property type="entry name" value="HTH-TYPE TRANSCRIPTIONAL REGULATOR"/>
    <property type="match status" value="1"/>
</dbReference>
<feature type="domain" description="HTH cro/C1-type" evidence="2">
    <location>
        <begin position="5"/>
        <end position="59"/>
    </location>
</feature>
<dbReference type="InterPro" id="IPR001387">
    <property type="entry name" value="Cro/C1-type_HTH"/>
</dbReference>
<dbReference type="RefSeq" id="WP_289216252.1">
    <property type="nucleotide sequence ID" value="NZ_JAPVRC010000005.1"/>
</dbReference>
<dbReference type="PROSITE" id="PS50943">
    <property type="entry name" value="HTH_CROC1"/>
    <property type="match status" value="1"/>
</dbReference>
<gene>
    <name evidence="3" type="ORF">ACFQMN_01250</name>
</gene>
<keyword evidence="4" id="KW-1185">Reference proteome</keyword>
<dbReference type="InterPro" id="IPR050807">
    <property type="entry name" value="TransReg_Diox_bact_type"/>
</dbReference>
<proteinExistence type="predicted"/>
<dbReference type="Proteomes" id="UP001596494">
    <property type="component" value="Unassembled WGS sequence"/>
</dbReference>
<dbReference type="InterPro" id="IPR010982">
    <property type="entry name" value="Lambda_DNA-bd_dom_sf"/>
</dbReference>
<dbReference type="CDD" id="cd00093">
    <property type="entry name" value="HTH_XRE"/>
    <property type="match status" value="1"/>
</dbReference>